<keyword evidence="1" id="KW-0732">Signal</keyword>
<name>A0A066RYB7_9GAMM</name>
<reference evidence="2 3" key="1">
    <citation type="submission" date="2014-04" db="EMBL/GenBank/DDBJ databases">
        <title>Draft genome sequence of Photobacterium halotolerans S2753: a solonamide, ngercheumicin and holomycin producer.</title>
        <authorList>
            <person name="Machado H.R."/>
            <person name="Gram L."/>
        </authorList>
    </citation>
    <scope>NUCLEOTIDE SEQUENCE [LARGE SCALE GENOMIC DNA]</scope>
    <source>
        <strain evidence="2 3">S2753</strain>
    </source>
</reference>
<evidence type="ECO:0000313" key="2">
    <source>
        <dbReference type="EMBL" id="KDM92383.1"/>
    </source>
</evidence>
<accession>A0A066RYB7</accession>
<sequence>MKQKLGLALSLSLVAATASASDVDVNTIQGIQCDIHADHCQLVLEKPISSTACLKNAVVVPAEKQQLLSVLSSAMFTGTQVKVHFASECVNGAYELQTFDLVQ</sequence>
<dbReference type="AlphaFoldDB" id="A0A066RYB7"/>
<evidence type="ECO:0000256" key="1">
    <source>
        <dbReference type="SAM" id="SignalP"/>
    </source>
</evidence>
<dbReference type="OrthoDB" id="5886382at2"/>
<feature type="chain" id="PRO_5001626062" evidence="1">
    <location>
        <begin position="21"/>
        <end position="103"/>
    </location>
</feature>
<dbReference type="STRING" id="1654360.EA58_06595"/>
<gene>
    <name evidence="2" type="ORF">EA58_06595</name>
</gene>
<dbReference type="EMBL" id="JMIB01000009">
    <property type="protein sequence ID" value="KDM92383.1"/>
    <property type="molecule type" value="Genomic_DNA"/>
</dbReference>
<protein>
    <submittedName>
        <fullName evidence="2">Uncharacterized protein</fullName>
    </submittedName>
</protein>
<organism evidence="2 3">
    <name type="scientific">Photobacterium galatheae</name>
    <dbReference type="NCBI Taxonomy" id="1654360"/>
    <lineage>
        <taxon>Bacteria</taxon>
        <taxon>Pseudomonadati</taxon>
        <taxon>Pseudomonadota</taxon>
        <taxon>Gammaproteobacteria</taxon>
        <taxon>Vibrionales</taxon>
        <taxon>Vibrionaceae</taxon>
        <taxon>Photobacterium</taxon>
    </lineage>
</organism>
<comment type="caution">
    <text evidence="2">The sequence shown here is derived from an EMBL/GenBank/DDBJ whole genome shotgun (WGS) entry which is preliminary data.</text>
</comment>
<dbReference type="Proteomes" id="UP000027192">
    <property type="component" value="Unassembled WGS sequence"/>
</dbReference>
<feature type="signal peptide" evidence="1">
    <location>
        <begin position="1"/>
        <end position="20"/>
    </location>
</feature>
<proteinExistence type="predicted"/>
<keyword evidence="3" id="KW-1185">Reference proteome</keyword>
<evidence type="ECO:0000313" key="3">
    <source>
        <dbReference type="Proteomes" id="UP000027192"/>
    </source>
</evidence>
<dbReference type="RefSeq" id="WP_036750426.1">
    <property type="nucleotide sequence ID" value="NZ_JAGSGC010000015.1"/>
</dbReference>